<dbReference type="Proteomes" id="UP000662986">
    <property type="component" value="Plasmid unnamed5"/>
</dbReference>
<dbReference type="EMBL" id="CP070614">
    <property type="protein sequence ID" value="QSE87180.1"/>
    <property type="molecule type" value="Genomic_DNA"/>
</dbReference>
<evidence type="ECO:0000256" key="1">
    <source>
        <dbReference type="SAM" id="MobiDB-lite"/>
    </source>
</evidence>
<gene>
    <name evidence="2" type="ORF">JWS13_00260</name>
</gene>
<feature type="region of interest" description="Disordered" evidence="1">
    <location>
        <begin position="1"/>
        <end position="20"/>
    </location>
</feature>
<sequence length="142" mass="16038">MSSPQQAPTTTWLASAPELPPLDGPAATAERLVLLLHYGIDWDNSWVASRRSTYWDHHLPDRIRIATYRSGSSLDRWWGLVAEQLESVPNLDQRRELTILLREPPKPVLTVMRLSTKALVLRTQIVAAAYRKARRAEKAGSS</sequence>
<organism evidence="2 3">
    <name type="scientific">Rhodococcus pseudokoreensis</name>
    <dbReference type="NCBI Taxonomy" id="2811421"/>
    <lineage>
        <taxon>Bacteria</taxon>
        <taxon>Bacillati</taxon>
        <taxon>Actinomycetota</taxon>
        <taxon>Actinomycetes</taxon>
        <taxon>Mycobacteriales</taxon>
        <taxon>Nocardiaceae</taxon>
        <taxon>Rhodococcus</taxon>
    </lineage>
</organism>
<evidence type="ECO:0000313" key="2">
    <source>
        <dbReference type="EMBL" id="QSE87180.1"/>
    </source>
</evidence>
<keyword evidence="2" id="KW-0614">Plasmid</keyword>
<accession>A0A974VWF6</accession>
<reference evidence="2 3" key="1">
    <citation type="journal article" date="2021" name="Microbiol. Resour. Announc.">
        <title>Complete Genome Sequences of Two Rhodococcus sp. Strains with Large and Linear Chromosomes, Isolated from Apple Rhizosphere.</title>
        <authorList>
            <person name="Benning S."/>
            <person name="Brugnone N."/>
            <person name="Siani R."/>
            <person name="Kublik S."/>
            <person name="Schloter M."/>
            <person name="Rad V."/>
        </authorList>
    </citation>
    <scope>NUCLEOTIDE SEQUENCE [LARGE SCALE GENOMIC DNA]</scope>
    <source>
        <strain evidence="2 3">R79</strain>
    </source>
</reference>
<keyword evidence="3" id="KW-1185">Reference proteome</keyword>
<geneLocation type="plasmid" evidence="2 3">
    <name>unnamed5</name>
</geneLocation>
<dbReference type="RefSeq" id="WP_206003916.1">
    <property type="nucleotide sequence ID" value="NZ_CP070614.1"/>
</dbReference>
<evidence type="ECO:0000313" key="3">
    <source>
        <dbReference type="Proteomes" id="UP000662986"/>
    </source>
</evidence>
<feature type="compositionally biased region" description="Polar residues" evidence="1">
    <location>
        <begin position="1"/>
        <end position="13"/>
    </location>
</feature>
<protein>
    <submittedName>
        <fullName evidence="2">Uncharacterized protein</fullName>
    </submittedName>
</protein>
<name>A0A974VWF6_9NOCA</name>
<reference evidence="2 3" key="2">
    <citation type="journal article" date="2022" name="Arch. Microbiol.">
        <title>Rhodococcus pseudokoreensis sp. nov. isolated from the rhizosphere of young M26 apple rootstocks.</title>
        <authorList>
            <person name="Kampfer P."/>
            <person name="Glaeser S.P."/>
            <person name="Blom J."/>
            <person name="Wolf J."/>
            <person name="Benning S."/>
            <person name="Schloter M."/>
            <person name="Neumann-Schaal M."/>
        </authorList>
    </citation>
    <scope>NUCLEOTIDE SEQUENCE [LARGE SCALE GENOMIC DNA]</scope>
    <source>
        <strain evidence="2 3">R79</strain>
    </source>
</reference>
<proteinExistence type="predicted"/>